<proteinExistence type="predicted"/>
<evidence type="ECO:0000313" key="8">
    <source>
        <dbReference type="Proteomes" id="UP001155145"/>
    </source>
</evidence>
<dbReference type="Pfam" id="PF07681">
    <property type="entry name" value="DoxX"/>
    <property type="match status" value="1"/>
</dbReference>
<organism evidence="5 8">
    <name type="scientific">Arthrobacter zhangbolii</name>
    <dbReference type="NCBI Taxonomy" id="2886936"/>
    <lineage>
        <taxon>Bacteria</taxon>
        <taxon>Bacillati</taxon>
        <taxon>Actinomycetota</taxon>
        <taxon>Actinomycetes</taxon>
        <taxon>Micrococcales</taxon>
        <taxon>Micrococcaceae</taxon>
        <taxon>Arthrobacter</taxon>
    </lineage>
</organism>
<dbReference type="EMBL" id="JAJFZT010000009">
    <property type="protein sequence ID" value="MCC3273787.1"/>
    <property type="molecule type" value="Genomic_DNA"/>
</dbReference>
<dbReference type="AlphaFoldDB" id="A0A9X1MAX9"/>
<dbReference type="Proteomes" id="UP001155145">
    <property type="component" value="Unassembled WGS sequence"/>
</dbReference>
<protein>
    <submittedName>
        <fullName evidence="5">DoxX family membrane protein</fullName>
    </submittedName>
</protein>
<evidence type="ECO:0000313" key="5">
    <source>
        <dbReference type="EMBL" id="MCC3273787.1"/>
    </source>
</evidence>
<evidence type="ECO:0000256" key="1">
    <source>
        <dbReference type="ARBA" id="ARBA00004141"/>
    </source>
</evidence>
<keyword evidence="2" id="KW-0812">Transmembrane</keyword>
<keyword evidence="7" id="KW-1185">Reference proteome</keyword>
<evidence type="ECO:0000256" key="2">
    <source>
        <dbReference type="ARBA" id="ARBA00022692"/>
    </source>
</evidence>
<evidence type="ECO:0000313" key="6">
    <source>
        <dbReference type="EMBL" id="UON91211.1"/>
    </source>
</evidence>
<evidence type="ECO:0000256" key="3">
    <source>
        <dbReference type="ARBA" id="ARBA00022989"/>
    </source>
</evidence>
<accession>A0A9X1MAX9</accession>
<dbReference type="EMBL" id="CP094984">
    <property type="protein sequence ID" value="UON91211.1"/>
    <property type="molecule type" value="Genomic_DNA"/>
</dbReference>
<keyword evidence="4" id="KW-0472">Membrane</keyword>
<dbReference type="RefSeq" id="WP_227929467.1">
    <property type="nucleotide sequence ID" value="NZ_CP094984.1"/>
</dbReference>
<keyword evidence="3" id="KW-1133">Transmembrane helix</keyword>
<dbReference type="Proteomes" id="UP000829758">
    <property type="component" value="Chromosome"/>
</dbReference>
<comment type="subcellular location">
    <subcellularLocation>
        <location evidence="1">Membrane</location>
        <topology evidence="1">Multi-pass membrane protein</topology>
    </subcellularLocation>
</comment>
<sequence length="182" mass="19098">MSIVRLFARPLLATGFVAVGVERLRNVDQTAEQLAPTLKRIGSTVPSAASLAANPTMVARVLGYTQVGAASLLGMGKMSRLASLLLAGTAALNAVVEYRNADASTAQERKDRRYQLLKNLSLIGGVLLSAVDTNGRPGLAWRANHLATDTGRKTRAVSKSVKKSTRKQLAAVSNAASDIVGS</sequence>
<gene>
    <name evidence="5" type="ORF">LJ755_13745</name>
    <name evidence="6" type="ORF">MUK71_11405</name>
</gene>
<dbReference type="GO" id="GO:0016020">
    <property type="term" value="C:membrane"/>
    <property type="evidence" value="ECO:0007669"/>
    <property type="project" value="UniProtKB-SubCell"/>
</dbReference>
<name>A0A9X1MAX9_9MICC</name>
<dbReference type="InterPro" id="IPR032808">
    <property type="entry name" value="DoxX"/>
</dbReference>
<reference evidence="5" key="1">
    <citation type="submission" date="2021-10" db="EMBL/GenBank/DDBJ databases">
        <title>Novel species in genus Arthrobacter.</title>
        <authorList>
            <person name="Liu Y."/>
        </authorList>
    </citation>
    <scope>NUCLEOTIDE SEQUENCE</scope>
    <source>
        <strain evidence="7">zg-Y462</strain>
        <strain evidence="5">Zg-Y462</strain>
    </source>
</reference>
<evidence type="ECO:0000256" key="4">
    <source>
        <dbReference type="ARBA" id="ARBA00023136"/>
    </source>
</evidence>
<evidence type="ECO:0000313" key="7">
    <source>
        <dbReference type="Proteomes" id="UP000829758"/>
    </source>
</evidence>